<dbReference type="InterPro" id="IPR001128">
    <property type="entry name" value="Cyt_P450"/>
</dbReference>
<evidence type="ECO:0000256" key="3">
    <source>
        <dbReference type="ARBA" id="ARBA00010617"/>
    </source>
</evidence>
<reference evidence="10 11" key="1">
    <citation type="submission" date="2024-01" db="EMBL/GenBank/DDBJ databases">
        <title>A draft genome for the cacao thread blight pathogen Marasmiellus scandens.</title>
        <authorList>
            <person name="Baruah I.K."/>
            <person name="Leung J."/>
            <person name="Bukari Y."/>
            <person name="Amoako-Attah I."/>
            <person name="Meinhardt L.W."/>
            <person name="Bailey B.A."/>
            <person name="Cohen S.P."/>
        </authorList>
    </citation>
    <scope>NUCLEOTIDE SEQUENCE [LARGE SCALE GENOMIC DNA]</scope>
    <source>
        <strain evidence="10 11">GH-19</strain>
    </source>
</reference>
<keyword evidence="9" id="KW-1133">Transmembrane helix</keyword>
<evidence type="ECO:0008006" key="12">
    <source>
        <dbReference type="Google" id="ProtNLM"/>
    </source>
</evidence>
<feature type="transmembrane region" description="Helical" evidence="9">
    <location>
        <begin position="6"/>
        <end position="25"/>
    </location>
</feature>
<evidence type="ECO:0000256" key="1">
    <source>
        <dbReference type="ARBA" id="ARBA00001971"/>
    </source>
</evidence>
<dbReference type="EMBL" id="JBANRG010000039">
    <property type="protein sequence ID" value="KAK7448086.1"/>
    <property type="molecule type" value="Genomic_DNA"/>
</dbReference>
<keyword evidence="4" id="KW-0349">Heme</keyword>
<evidence type="ECO:0000256" key="5">
    <source>
        <dbReference type="ARBA" id="ARBA00022723"/>
    </source>
</evidence>
<dbReference type="PANTHER" id="PTHR46300">
    <property type="entry name" value="P450, PUTATIVE (EUROFUNG)-RELATED-RELATED"/>
    <property type="match status" value="1"/>
</dbReference>
<keyword evidence="7" id="KW-0408">Iron</keyword>
<sequence length="371" mass="41942">MATITLTFVSYVNLVLAFVTVLVIARKAVWKHSSLSLPPGPRRIPLIGNLFNMPISKEWETFAKWGERYGDIISVTVFGQTMVILNSTKTATELLDRRNSIYSDRPVVPMGGELVGWNRSIVLQPYGDRFKKYRRLAKQLFGNTKAMEAFYPVEEEEAHRFLKRLVSRPDGFVHHIQKTAGAIILRVTHGYRVQEDEDPFVKLADEAMQQFSASTSPTGFMVNMLPALKFIPEWAPGSHFKKIAKDWAAHLEETVEQPFEWVKTGMANGSAEMSFISNMLSEGQVDEETKYSIKWIASSLYTAGVDTIVGSQISFFKAMLLWPEVAKKAQAELDNVIGNDRLPTFADRDHLPYLNALTMETFRWHCVGPTG</sequence>
<gene>
    <name evidence="10" type="ORF">VKT23_013844</name>
</gene>
<evidence type="ECO:0000313" key="10">
    <source>
        <dbReference type="EMBL" id="KAK7448086.1"/>
    </source>
</evidence>
<proteinExistence type="inferred from homology"/>
<organism evidence="10 11">
    <name type="scientific">Marasmiellus scandens</name>
    <dbReference type="NCBI Taxonomy" id="2682957"/>
    <lineage>
        <taxon>Eukaryota</taxon>
        <taxon>Fungi</taxon>
        <taxon>Dikarya</taxon>
        <taxon>Basidiomycota</taxon>
        <taxon>Agaricomycotina</taxon>
        <taxon>Agaricomycetes</taxon>
        <taxon>Agaricomycetidae</taxon>
        <taxon>Agaricales</taxon>
        <taxon>Marasmiineae</taxon>
        <taxon>Omphalotaceae</taxon>
        <taxon>Marasmiellus</taxon>
    </lineage>
</organism>
<evidence type="ECO:0000256" key="2">
    <source>
        <dbReference type="ARBA" id="ARBA00005179"/>
    </source>
</evidence>
<evidence type="ECO:0000256" key="6">
    <source>
        <dbReference type="ARBA" id="ARBA00023002"/>
    </source>
</evidence>
<keyword evidence="9" id="KW-0812">Transmembrane</keyword>
<keyword evidence="9" id="KW-0472">Membrane</keyword>
<comment type="pathway">
    <text evidence="2">Secondary metabolite biosynthesis.</text>
</comment>
<evidence type="ECO:0000313" key="11">
    <source>
        <dbReference type="Proteomes" id="UP001498398"/>
    </source>
</evidence>
<keyword evidence="8" id="KW-0503">Monooxygenase</keyword>
<dbReference type="Proteomes" id="UP001498398">
    <property type="component" value="Unassembled WGS sequence"/>
</dbReference>
<dbReference type="InterPro" id="IPR002401">
    <property type="entry name" value="Cyt_P450_E_grp-I"/>
</dbReference>
<accession>A0ABR1J2D3</accession>
<dbReference type="InterPro" id="IPR036396">
    <property type="entry name" value="Cyt_P450_sf"/>
</dbReference>
<dbReference type="PANTHER" id="PTHR46300:SF7">
    <property type="entry name" value="P450, PUTATIVE (EUROFUNG)-RELATED"/>
    <property type="match status" value="1"/>
</dbReference>
<dbReference type="InterPro" id="IPR050364">
    <property type="entry name" value="Cytochrome_P450_fung"/>
</dbReference>
<evidence type="ECO:0000256" key="8">
    <source>
        <dbReference type="ARBA" id="ARBA00023033"/>
    </source>
</evidence>
<evidence type="ECO:0000256" key="7">
    <source>
        <dbReference type="ARBA" id="ARBA00023004"/>
    </source>
</evidence>
<keyword evidence="6" id="KW-0560">Oxidoreductase</keyword>
<dbReference type="Pfam" id="PF00067">
    <property type="entry name" value="p450"/>
    <property type="match status" value="1"/>
</dbReference>
<dbReference type="SUPFAM" id="SSF48264">
    <property type="entry name" value="Cytochrome P450"/>
    <property type="match status" value="1"/>
</dbReference>
<protein>
    <recommendedName>
        <fullName evidence="12">Cytochrome P450</fullName>
    </recommendedName>
</protein>
<evidence type="ECO:0000256" key="9">
    <source>
        <dbReference type="SAM" id="Phobius"/>
    </source>
</evidence>
<comment type="cofactor">
    <cofactor evidence="1">
        <name>heme</name>
        <dbReference type="ChEBI" id="CHEBI:30413"/>
    </cofactor>
</comment>
<keyword evidence="5" id="KW-0479">Metal-binding</keyword>
<dbReference type="PRINTS" id="PR00463">
    <property type="entry name" value="EP450I"/>
</dbReference>
<evidence type="ECO:0000256" key="4">
    <source>
        <dbReference type="ARBA" id="ARBA00022617"/>
    </source>
</evidence>
<dbReference type="Gene3D" id="1.10.630.10">
    <property type="entry name" value="Cytochrome P450"/>
    <property type="match status" value="1"/>
</dbReference>
<comment type="similarity">
    <text evidence="3">Belongs to the cytochrome P450 family.</text>
</comment>
<keyword evidence="11" id="KW-1185">Reference proteome</keyword>
<comment type="caution">
    <text evidence="10">The sequence shown here is derived from an EMBL/GenBank/DDBJ whole genome shotgun (WGS) entry which is preliminary data.</text>
</comment>
<name>A0ABR1J2D3_9AGAR</name>